<dbReference type="PANTHER" id="PTHR15435:SF2">
    <property type="entry name" value="KICSTOR COMPLEX PROTEIN KAPTIN"/>
    <property type="match status" value="1"/>
</dbReference>
<proteinExistence type="predicted"/>
<gene>
    <name evidence="1" type="ORF">SSS_5738</name>
</gene>
<dbReference type="Proteomes" id="UP000070412">
    <property type="component" value="Unassembled WGS sequence"/>
</dbReference>
<dbReference type="PANTHER" id="PTHR15435">
    <property type="entry name" value="KICSTOR COMPLEX PROTEIN KAPTIN"/>
    <property type="match status" value="1"/>
</dbReference>
<dbReference type="GO" id="GO:1904262">
    <property type="term" value="P:negative regulation of TORC1 signaling"/>
    <property type="evidence" value="ECO:0007669"/>
    <property type="project" value="TreeGrafter"/>
</dbReference>
<dbReference type="GO" id="GO:0030027">
    <property type="term" value="C:lamellipodium"/>
    <property type="evidence" value="ECO:0007669"/>
    <property type="project" value="TreeGrafter"/>
</dbReference>
<dbReference type="GO" id="GO:0051015">
    <property type="term" value="F:actin filament binding"/>
    <property type="evidence" value="ECO:0007669"/>
    <property type="project" value="TreeGrafter"/>
</dbReference>
<evidence type="ECO:0000313" key="1">
    <source>
        <dbReference type="EMBL" id="KAF7487951.1"/>
    </source>
</evidence>
<dbReference type="InterPro" id="IPR029982">
    <property type="entry name" value="Kptn"/>
</dbReference>
<keyword evidence="3" id="KW-1185">Reference proteome</keyword>
<organism evidence="1">
    <name type="scientific">Sarcoptes scabiei</name>
    <name type="common">Itch mite</name>
    <name type="synonym">Acarus scabiei</name>
    <dbReference type="NCBI Taxonomy" id="52283"/>
    <lineage>
        <taxon>Eukaryota</taxon>
        <taxon>Metazoa</taxon>
        <taxon>Ecdysozoa</taxon>
        <taxon>Arthropoda</taxon>
        <taxon>Chelicerata</taxon>
        <taxon>Arachnida</taxon>
        <taxon>Acari</taxon>
        <taxon>Acariformes</taxon>
        <taxon>Sarcoptiformes</taxon>
        <taxon>Astigmata</taxon>
        <taxon>Psoroptidia</taxon>
        <taxon>Sarcoptoidea</taxon>
        <taxon>Sarcoptidae</taxon>
        <taxon>Sarcoptinae</taxon>
        <taxon>Sarcoptes</taxon>
    </lineage>
</organism>
<dbReference type="OMA" id="YIPNGAD"/>
<dbReference type="EnsemblMetazoa" id="SSS_5738s_mrna">
    <property type="protein sequence ID" value="KAF7487951.1"/>
    <property type="gene ID" value="SSS_5738"/>
</dbReference>
<dbReference type="OrthoDB" id="10267127at2759"/>
<dbReference type="GO" id="GO:0015629">
    <property type="term" value="C:actin cytoskeleton"/>
    <property type="evidence" value="ECO:0007669"/>
    <property type="project" value="InterPro"/>
</dbReference>
<sequence length="484" mass="56376">MKTMEQIEFFPFDNPSNIYGLATIKAGKTRVLVKTLEKQIFSIEYSYEEKRIVCNQIHFAYIPNGADLISIDAYARNKSNDPVVGITFFKNYKESDSNEFRKNIVANKNSIISDSLITEDDSMRINANQNIFQTSNRNVDPSSTTTSNFMSIHSHQQSSNVTEKIFNHYYLNIYSSLTSSNRFDFNQIAQDCQTFELDFVPYHLYHTSLFDENGNEEILWLLSGSDCLVHIFREDIKKQCFYKEKNDLFPELNQFESIVIWMDIFNYKENNKYRRFSAVGCENGNFHLFSIELPNQNNPIIVESWKNNFDGPVLSVKFFKDLTYQSELTESLKHRVETSDEKCHQPSSEINLLVMYSFENPIVYRNVKENGLLMKENLPFPKNFIDIYLANHIDDLNFDHFNEILIGSYGKKITFFSYNKSKKKYFIEKVLKTSNPIMAIAYIDLIGDGPKELIVVTTKGIVIYRHQIETIVTTLGKKLAKLLY</sequence>
<dbReference type="AlphaFoldDB" id="A0A834V907"/>
<reference evidence="2" key="3">
    <citation type="submission" date="2022-06" db="UniProtKB">
        <authorList>
            <consortium name="EnsemblMetazoa"/>
        </authorList>
    </citation>
    <scope>IDENTIFICATION</scope>
</reference>
<evidence type="ECO:0000313" key="2">
    <source>
        <dbReference type="EnsemblMetazoa" id="KAF7487951.1"/>
    </source>
</evidence>
<evidence type="ECO:0000313" key="3">
    <source>
        <dbReference type="Proteomes" id="UP000070412"/>
    </source>
</evidence>
<name>A0A834V907_SARSC</name>
<protein>
    <submittedName>
        <fullName evidence="1">Kaptin</fullName>
    </submittedName>
</protein>
<dbReference type="EMBL" id="WVUK01000066">
    <property type="protein sequence ID" value="KAF7487951.1"/>
    <property type="molecule type" value="Genomic_DNA"/>
</dbReference>
<reference evidence="3" key="1">
    <citation type="journal article" date="2020" name="PLoS Negl. Trop. Dis.">
        <title>High-quality nuclear genome for Sarcoptes scabiei-A critical resource for a neglected parasite.</title>
        <authorList>
            <person name="Korhonen P.K."/>
            <person name="Gasser R.B."/>
            <person name="Ma G."/>
            <person name="Wang T."/>
            <person name="Stroehlein A.J."/>
            <person name="Young N.D."/>
            <person name="Ang C.S."/>
            <person name="Fernando D.D."/>
            <person name="Lu H.C."/>
            <person name="Taylor S."/>
            <person name="Reynolds S.L."/>
            <person name="Mofiz E."/>
            <person name="Najaraj S.H."/>
            <person name="Gowda H."/>
            <person name="Madugundu A."/>
            <person name="Renuse S."/>
            <person name="Holt D."/>
            <person name="Pandey A."/>
            <person name="Papenfuss A.T."/>
            <person name="Fischer K."/>
        </authorList>
    </citation>
    <scope>NUCLEOTIDE SEQUENCE [LARGE SCALE GENOMIC DNA]</scope>
</reference>
<accession>A0A834V907</accession>
<dbReference type="GO" id="GO:0034198">
    <property type="term" value="P:cellular response to amino acid starvation"/>
    <property type="evidence" value="ECO:0007669"/>
    <property type="project" value="TreeGrafter"/>
</dbReference>
<reference evidence="1" key="2">
    <citation type="submission" date="2020-01" db="EMBL/GenBank/DDBJ databases">
        <authorList>
            <person name="Korhonen P.K.K."/>
            <person name="Guangxu M.G."/>
            <person name="Wang T.W."/>
            <person name="Stroehlein A.J.S."/>
            <person name="Young N.D."/>
            <person name="Ang C.-S.A."/>
            <person name="Fernando D.W.F."/>
            <person name="Lu H.L."/>
            <person name="Taylor S.T."/>
            <person name="Ehtesham M.E.M."/>
            <person name="Najaraj S.H.N."/>
            <person name="Harsha G.H.G."/>
            <person name="Madugundu A.M."/>
            <person name="Renuse S.R."/>
            <person name="Holt D.H."/>
            <person name="Pandey A.P."/>
            <person name="Papenfuss A.P."/>
            <person name="Gasser R.B.G."/>
            <person name="Fischer K.F."/>
        </authorList>
    </citation>
    <scope>NUCLEOTIDE SEQUENCE</scope>
    <source>
        <strain evidence="1">SSS_KF_BRIS2020</strain>
    </source>
</reference>
<dbReference type="GO" id="GO:0007015">
    <property type="term" value="P:actin filament organization"/>
    <property type="evidence" value="ECO:0007669"/>
    <property type="project" value="InterPro"/>
</dbReference>